<feature type="region of interest" description="Disordered" evidence="1">
    <location>
        <begin position="207"/>
        <end position="230"/>
    </location>
</feature>
<evidence type="ECO:0000313" key="2">
    <source>
        <dbReference type="EMBL" id="NDU95727.1"/>
    </source>
</evidence>
<dbReference type="EMBL" id="JAAFZH010000004">
    <property type="protein sequence ID" value="NDU95727.1"/>
    <property type="molecule type" value="Genomic_DNA"/>
</dbReference>
<accession>A0A6L9L8B7</accession>
<dbReference type="RefSeq" id="WP_163948307.1">
    <property type="nucleotide sequence ID" value="NZ_JAAFZH010000004.1"/>
</dbReference>
<proteinExistence type="predicted"/>
<evidence type="ECO:0000313" key="3">
    <source>
        <dbReference type="Proteomes" id="UP000474175"/>
    </source>
</evidence>
<gene>
    <name evidence="2" type="ORF">GK108_12660</name>
</gene>
<reference evidence="2 3" key="1">
    <citation type="submission" date="2020-02" db="EMBL/GenBank/DDBJ databases">
        <title>Draft genome sequence of two Spirosoma agri KCTC 52727 and Spirosoma terrae KCTC 52035.</title>
        <authorList>
            <person name="Rojas J."/>
            <person name="Ambika Manirajan B."/>
            <person name="Suarez C."/>
            <person name="Ratering S."/>
            <person name="Schnell S."/>
        </authorList>
    </citation>
    <scope>NUCLEOTIDE SEQUENCE [LARGE SCALE GENOMIC DNA]</scope>
    <source>
        <strain evidence="2 3">KCTC 52035</strain>
    </source>
</reference>
<evidence type="ECO:0000256" key="1">
    <source>
        <dbReference type="SAM" id="MobiDB-lite"/>
    </source>
</evidence>
<organism evidence="2 3">
    <name type="scientific">Spirosoma terrae</name>
    <dbReference type="NCBI Taxonomy" id="1968276"/>
    <lineage>
        <taxon>Bacteria</taxon>
        <taxon>Pseudomonadati</taxon>
        <taxon>Bacteroidota</taxon>
        <taxon>Cytophagia</taxon>
        <taxon>Cytophagales</taxon>
        <taxon>Cytophagaceae</taxon>
        <taxon>Spirosoma</taxon>
    </lineage>
</organism>
<sequence length="230" mass="26181">MNETIGEQLYTLRNNLRSVDRDSRISNRYLYRQLLRLASVFIRRDSDSRRILKLTNLYQVIDHLVLDPAEVPAWMPGLPTHVLVGSGRSLRKSRQPLPALFSGQSGDLLLVTSLDGSRRYHPKNPALWPALLNRQEHPPGWGYYHRGADDHLYLIGDDLEAVTVRGLFQYPVDPYDPAISRLEQTSPLPDYLVHDLLSTLTQSLRQSPLGIPPDELQNDNRLEKTAGQAQ</sequence>
<dbReference type="AlphaFoldDB" id="A0A6L9L8B7"/>
<comment type="caution">
    <text evidence="2">The sequence shown here is derived from an EMBL/GenBank/DDBJ whole genome shotgun (WGS) entry which is preliminary data.</text>
</comment>
<protein>
    <submittedName>
        <fullName evidence="2">Uncharacterized protein</fullName>
    </submittedName>
</protein>
<dbReference type="Proteomes" id="UP000474175">
    <property type="component" value="Unassembled WGS sequence"/>
</dbReference>
<keyword evidence="3" id="KW-1185">Reference proteome</keyword>
<name>A0A6L9L8B7_9BACT</name>